<sequence>MDSPTAPPSAFLPADWSAAPGPQWRWLAQDADGQWFWYRTEPQLGWAGGVWRSNSRNQQLAGRGAPNPNWAQSLQTRPE</sequence>
<evidence type="ECO:0000313" key="2">
    <source>
        <dbReference type="EMBL" id="MBO1249320.1"/>
    </source>
</evidence>
<dbReference type="EMBL" id="JAFNME010000009">
    <property type="protein sequence ID" value="MBO1249320.1"/>
    <property type="molecule type" value="Genomic_DNA"/>
</dbReference>
<protein>
    <submittedName>
        <fullName evidence="2">Uncharacterized protein</fullName>
    </submittedName>
</protein>
<keyword evidence="3" id="KW-1185">Reference proteome</keyword>
<organism evidence="2 3">
    <name type="scientific">Comamonas denitrificans</name>
    <dbReference type="NCBI Taxonomy" id="117506"/>
    <lineage>
        <taxon>Bacteria</taxon>
        <taxon>Pseudomonadati</taxon>
        <taxon>Pseudomonadota</taxon>
        <taxon>Betaproteobacteria</taxon>
        <taxon>Burkholderiales</taxon>
        <taxon>Comamonadaceae</taxon>
        <taxon>Comamonas</taxon>
    </lineage>
</organism>
<evidence type="ECO:0000313" key="3">
    <source>
        <dbReference type="Proteomes" id="UP000664731"/>
    </source>
</evidence>
<evidence type="ECO:0000256" key="1">
    <source>
        <dbReference type="SAM" id="MobiDB-lite"/>
    </source>
</evidence>
<reference evidence="2" key="1">
    <citation type="submission" date="2021-03" db="EMBL/GenBank/DDBJ databases">
        <title>Comamonas denitrificans.</title>
        <authorList>
            <person name="Finster K."/>
        </authorList>
    </citation>
    <scope>NUCLEOTIDE SEQUENCE</scope>
    <source>
        <strain evidence="2">MM2021_4</strain>
    </source>
</reference>
<dbReference type="Proteomes" id="UP000664731">
    <property type="component" value="Unassembled WGS sequence"/>
</dbReference>
<gene>
    <name evidence="2" type="ORF">J1777_05645</name>
</gene>
<accession>A0A939GUN0</accession>
<name>A0A939GUN0_9BURK</name>
<dbReference type="RefSeq" id="WP_207574842.1">
    <property type="nucleotide sequence ID" value="NZ_JAFNME010000009.1"/>
</dbReference>
<feature type="region of interest" description="Disordered" evidence="1">
    <location>
        <begin position="55"/>
        <end position="79"/>
    </location>
</feature>
<dbReference type="AlphaFoldDB" id="A0A939GUN0"/>
<proteinExistence type="predicted"/>
<comment type="caution">
    <text evidence="2">The sequence shown here is derived from an EMBL/GenBank/DDBJ whole genome shotgun (WGS) entry which is preliminary data.</text>
</comment>
<feature type="compositionally biased region" description="Polar residues" evidence="1">
    <location>
        <begin position="69"/>
        <end position="79"/>
    </location>
</feature>